<dbReference type="Proteomes" id="UP000190897">
    <property type="component" value="Unassembled WGS sequence"/>
</dbReference>
<dbReference type="InterPro" id="IPR001387">
    <property type="entry name" value="Cro/C1-type_HTH"/>
</dbReference>
<proteinExistence type="predicted"/>
<evidence type="ECO:0000313" key="2">
    <source>
        <dbReference type="EMBL" id="SKC18508.1"/>
    </source>
</evidence>
<protein>
    <recommendedName>
        <fullName evidence="1">HTH cro/C1-type domain-containing protein</fullName>
    </recommendedName>
</protein>
<dbReference type="GO" id="GO:0003677">
    <property type="term" value="F:DNA binding"/>
    <property type="evidence" value="ECO:0007669"/>
    <property type="project" value="InterPro"/>
</dbReference>
<dbReference type="AlphaFoldDB" id="A0A1T5HCU2"/>
<dbReference type="RefSeq" id="WP_212568041.1">
    <property type="nucleotide sequence ID" value="NZ_FUZA01000011.1"/>
</dbReference>
<evidence type="ECO:0000259" key="1">
    <source>
        <dbReference type="PROSITE" id="PS50943"/>
    </source>
</evidence>
<dbReference type="InterPro" id="IPR010982">
    <property type="entry name" value="Lambda_DNA-bd_dom_sf"/>
</dbReference>
<dbReference type="Gene3D" id="1.10.260.40">
    <property type="entry name" value="lambda repressor-like DNA-binding domains"/>
    <property type="match status" value="1"/>
</dbReference>
<keyword evidence="3" id="KW-1185">Reference proteome</keyword>
<dbReference type="STRING" id="651661.SAMN05660293_05320"/>
<feature type="domain" description="HTH cro/C1-type" evidence="1">
    <location>
        <begin position="34"/>
        <end position="88"/>
    </location>
</feature>
<name>A0A1T5HCU2_9BACT</name>
<accession>A0A1T5HCU2</accession>
<reference evidence="3" key="1">
    <citation type="submission" date="2017-02" db="EMBL/GenBank/DDBJ databases">
        <authorList>
            <person name="Varghese N."/>
            <person name="Submissions S."/>
        </authorList>
    </citation>
    <scope>NUCLEOTIDE SEQUENCE [LARGE SCALE GENOMIC DNA]</scope>
    <source>
        <strain evidence="3">DSM 22270</strain>
    </source>
</reference>
<organism evidence="2 3">
    <name type="scientific">Dyadobacter psychrophilus</name>
    <dbReference type="NCBI Taxonomy" id="651661"/>
    <lineage>
        <taxon>Bacteria</taxon>
        <taxon>Pseudomonadati</taxon>
        <taxon>Bacteroidota</taxon>
        <taxon>Cytophagia</taxon>
        <taxon>Cytophagales</taxon>
        <taxon>Spirosomataceae</taxon>
        <taxon>Dyadobacter</taxon>
    </lineage>
</organism>
<dbReference type="CDD" id="cd00093">
    <property type="entry name" value="HTH_XRE"/>
    <property type="match status" value="1"/>
</dbReference>
<gene>
    <name evidence="2" type="ORF">SAMN05660293_05320</name>
</gene>
<evidence type="ECO:0000313" key="3">
    <source>
        <dbReference type="Proteomes" id="UP000190897"/>
    </source>
</evidence>
<sequence length="96" mass="11350">MDDFYFFNFFLIALMSAKLDHHDIELKQKIAQRIKELRLSSGKKQNNFAINEMETDKQMLHRLESGRGATIYSINKICQALNITLKDFFDSPMFER</sequence>
<dbReference type="EMBL" id="FUZA01000011">
    <property type="protein sequence ID" value="SKC18508.1"/>
    <property type="molecule type" value="Genomic_DNA"/>
</dbReference>
<dbReference type="SUPFAM" id="SSF47413">
    <property type="entry name" value="lambda repressor-like DNA-binding domains"/>
    <property type="match status" value="1"/>
</dbReference>
<dbReference type="PROSITE" id="PS50943">
    <property type="entry name" value="HTH_CROC1"/>
    <property type="match status" value="1"/>
</dbReference>